<evidence type="ECO:0000313" key="12">
    <source>
        <dbReference type="Proteomes" id="UP000305041"/>
    </source>
</evidence>
<reference evidence="11 12" key="1">
    <citation type="submission" date="2019-05" db="EMBL/GenBank/DDBJ databases">
        <title>Draft genome sequence of Pelagicola sp. DSW4-44.</title>
        <authorList>
            <person name="Oh J."/>
        </authorList>
    </citation>
    <scope>NUCLEOTIDE SEQUENCE [LARGE SCALE GENOMIC DNA]</scope>
    <source>
        <strain evidence="11 12">DSW4-44</strain>
    </source>
</reference>
<name>A0ABY2UUF4_9RHOB</name>
<evidence type="ECO:0000256" key="4">
    <source>
        <dbReference type="ARBA" id="ARBA00022679"/>
    </source>
</evidence>
<keyword evidence="8" id="KW-0270">Exopolysaccharide synthesis</keyword>
<evidence type="ECO:0000256" key="6">
    <source>
        <dbReference type="ARBA" id="ARBA00022989"/>
    </source>
</evidence>
<keyword evidence="12" id="KW-1185">Reference proteome</keyword>
<sequence length="235" mass="26165">MSRVRFPAWAYVRASESAVVDVSADVQTDTNKSLYAKGGKRFFDLVLALVLLPVIAPVVAILALLVRRDGGPSFFGHSRIGQNGRVFKCWKVRTMVHGAEERLQAYLTDNPAAAAEWERDHKLTNDPRITRVGDFLRKTSLDELPQIWNVLKGEMSFVGPRPIVRAELAKYGISANVYLSLKPGITGPWQVSGRNDVSYDERVAMDVDYSLRGSLKFDAELILRTGMAVLDRTGK</sequence>
<comment type="similarity">
    <text evidence="2">Belongs to the bacterial sugar transferase family.</text>
</comment>
<dbReference type="InterPro" id="IPR003362">
    <property type="entry name" value="Bact_transf"/>
</dbReference>
<evidence type="ECO:0000256" key="2">
    <source>
        <dbReference type="ARBA" id="ARBA00006464"/>
    </source>
</evidence>
<dbReference type="Pfam" id="PF02397">
    <property type="entry name" value="Bac_transf"/>
    <property type="match status" value="1"/>
</dbReference>
<dbReference type="PANTHER" id="PTHR30576">
    <property type="entry name" value="COLANIC BIOSYNTHESIS UDP-GLUCOSE LIPID CARRIER TRANSFERASE"/>
    <property type="match status" value="1"/>
</dbReference>
<feature type="transmembrane region" description="Helical" evidence="9">
    <location>
        <begin position="42"/>
        <end position="66"/>
    </location>
</feature>
<evidence type="ECO:0000259" key="10">
    <source>
        <dbReference type="Pfam" id="PF02397"/>
    </source>
</evidence>
<gene>
    <name evidence="11" type="ORF">FEE96_13475</name>
</gene>
<dbReference type="EMBL" id="VAUA01000006">
    <property type="protein sequence ID" value="TLP62744.1"/>
    <property type="molecule type" value="Genomic_DNA"/>
</dbReference>
<evidence type="ECO:0000256" key="7">
    <source>
        <dbReference type="ARBA" id="ARBA00023136"/>
    </source>
</evidence>
<comment type="caution">
    <text evidence="11">The sequence shown here is derived from an EMBL/GenBank/DDBJ whole genome shotgun (WGS) entry which is preliminary data.</text>
</comment>
<evidence type="ECO:0000313" key="11">
    <source>
        <dbReference type="EMBL" id="TLP62744.1"/>
    </source>
</evidence>
<evidence type="ECO:0000256" key="5">
    <source>
        <dbReference type="ARBA" id="ARBA00022692"/>
    </source>
</evidence>
<organism evidence="11 12">
    <name type="scientific">Parasedimentitalea maritima</name>
    <dbReference type="NCBI Taxonomy" id="2578117"/>
    <lineage>
        <taxon>Bacteria</taxon>
        <taxon>Pseudomonadati</taxon>
        <taxon>Pseudomonadota</taxon>
        <taxon>Alphaproteobacteria</taxon>
        <taxon>Rhodobacterales</taxon>
        <taxon>Paracoccaceae</taxon>
        <taxon>Parasedimentitalea</taxon>
    </lineage>
</organism>
<feature type="domain" description="Bacterial sugar transferase" evidence="10">
    <location>
        <begin position="40"/>
        <end position="230"/>
    </location>
</feature>
<dbReference type="GO" id="GO:0016740">
    <property type="term" value="F:transferase activity"/>
    <property type="evidence" value="ECO:0007669"/>
    <property type="project" value="UniProtKB-KW"/>
</dbReference>
<evidence type="ECO:0000256" key="3">
    <source>
        <dbReference type="ARBA" id="ARBA00022475"/>
    </source>
</evidence>
<keyword evidence="6 9" id="KW-1133">Transmembrane helix</keyword>
<evidence type="ECO:0000256" key="1">
    <source>
        <dbReference type="ARBA" id="ARBA00004236"/>
    </source>
</evidence>
<dbReference type="RefSeq" id="WP_138163613.1">
    <property type="nucleotide sequence ID" value="NZ_VAUA01000006.1"/>
</dbReference>
<proteinExistence type="inferred from homology"/>
<keyword evidence="5 9" id="KW-0812">Transmembrane</keyword>
<keyword evidence="7 9" id="KW-0472">Membrane</keyword>
<evidence type="ECO:0000256" key="8">
    <source>
        <dbReference type="ARBA" id="ARBA00023169"/>
    </source>
</evidence>
<evidence type="ECO:0000256" key="9">
    <source>
        <dbReference type="SAM" id="Phobius"/>
    </source>
</evidence>
<comment type="subcellular location">
    <subcellularLocation>
        <location evidence="1">Cell membrane</location>
    </subcellularLocation>
</comment>
<accession>A0ABY2UUF4</accession>
<dbReference type="Proteomes" id="UP000305041">
    <property type="component" value="Unassembled WGS sequence"/>
</dbReference>
<protein>
    <submittedName>
        <fullName evidence="11">Sugar transferase</fullName>
    </submittedName>
</protein>
<keyword evidence="4 11" id="KW-0808">Transferase</keyword>
<keyword evidence="3" id="KW-1003">Cell membrane</keyword>
<dbReference type="PANTHER" id="PTHR30576:SF4">
    <property type="entry name" value="UNDECAPRENYL-PHOSPHATE GALACTOSE PHOSPHOTRANSFERASE"/>
    <property type="match status" value="1"/>
</dbReference>